<protein>
    <submittedName>
        <fullName evidence="2">DUF2752 domain-containing protein</fullName>
    </submittedName>
</protein>
<feature type="transmembrane region" description="Helical" evidence="1">
    <location>
        <begin position="67"/>
        <end position="87"/>
    </location>
</feature>
<evidence type="ECO:0000313" key="2">
    <source>
        <dbReference type="EMBL" id="QGW29109.1"/>
    </source>
</evidence>
<dbReference type="Proteomes" id="UP000426027">
    <property type="component" value="Chromosome"/>
</dbReference>
<feature type="transmembrane region" description="Helical" evidence="1">
    <location>
        <begin position="107"/>
        <end position="125"/>
    </location>
</feature>
<keyword evidence="1" id="KW-0812">Transmembrane</keyword>
<keyword evidence="1" id="KW-0472">Membrane</keyword>
<keyword evidence="1" id="KW-1133">Transmembrane helix</keyword>
<dbReference type="Pfam" id="PF10825">
    <property type="entry name" value="DUF2752"/>
    <property type="match status" value="1"/>
</dbReference>
<dbReference type="RefSeq" id="WP_157479462.1">
    <property type="nucleotide sequence ID" value="NZ_CP046566.1"/>
</dbReference>
<accession>A0A6I6GVH5</accession>
<gene>
    <name evidence="2" type="ORF">GLV81_14235</name>
</gene>
<evidence type="ECO:0000313" key="3">
    <source>
        <dbReference type="Proteomes" id="UP000426027"/>
    </source>
</evidence>
<keyword evidence="3" id="KW-1185">Reference proteome</keyword>
<name>A0A6I6GVH5_9BACT</name>
<dbReference type="InterPro" id="IPR021215">
    <property type="entry name" value="DUF2752"/>
</dbReference>
<sequence length="135" mass="15408">MAFLRTAFVALILAVAGWLYFNFNPATVSFFPKCPSYSLLGFYCAGCGSQRAIHQLLHARIGAAADYNLLAIIYTPFLLAYFAEWLLHKYTSVAKNQPVSKLFHRPWFVYATLVSVVLFTIVRNVPWHGFDWLRP</sequence>
<reference evidence="2 3" key="1">
    <citation type="submission" date="2019-11" db="EMBL/GenBank/DDBJ databases">
        <authorList>
            <person name="Im W.T."/>
        </authorList>
    </citation>
    <scope>NUCLEOTIDE SEQUENCE [LARGE SCALE GENOMIC DNA]</scope>
    <source>
        <strain evidence="2 3">SB-02</strain>
    </source>
</reference>
<dbReference type="KEGG" id="fls:GLV81_14235"/>
<organism evidence="2 3">
    <name type="scientific">Phnomibacter ginsenosidimutans</name>
    <dbReference type="NCBI Taxonomy" id="2676868"/>
    <lineage>
        <taxon>Bacteria</taxon>
        <taxon>Pseudomonadati</taxon>
        <taxon>Bacteroidota</taxon>
        <taxon>Chitinophagia</taxon>
        <taxon>Chitinophagales</taxon>
        <taxon>Chitinophagaceae</taxon>
        <taxon>Phnomibacter</taxon>
    </lineage>
</organism>
<dbReference type="AlphaFoldDB" id="A0A6I6GVH5"/>
<proteinExistence type="predicted"/>
<dbReference type="EMBL" id="CP046566">
    <property type="protein sequence ID" value="QGW29109.1"/>
    <property type="molecule type" value="Genomic_DNA"/>
</dbReference>
<evidence type="ECO:0000256" key="1">
    <source>
        <dbReference type="SAM" id="Phobius"/>
    </source>
</evidence>